<evidence type="ECO:0000256" key="1">
    <source>
        <dbReference type="SAM" id="Phobius"/>
    </source>
</evidence>
<dbReference type="PATRIC" id="fig|419005.5.peg.1103"/>
<protein>
    <submittedName>
        <fullName evidence="2">Virus attachment protein p12 domain protein</fullName>
    </submittedName>
</protein>
<proteinExistence type="predicted"/>
<dbReference type="Proteomes" id="UP000070531">
    <property type="component" value="Unassembled WGS sequence"/>
</dbReference>
<gene>
    <name evidence="2" type="ORF">HMPREF1860_01096</name>
</gene>
<evidence type="ECO:0000313" key="2">
    <source>
        <dbReference type="EMBL" id="KXB78054.1"/>
    </source>
</evidence>
<keyword evidence="1" id="KW-1133">Transmembrane helix</keyword>
<reference evidence="2 3" key="1">
    <citation type="submission" date="2016-01" db="EMBL/GenBank/DDBJ databases">
        <authorList>
            <person name="Oliw E.H."/>
        </authorList>
    </citation>
    <scope>NUCLEOTIDE SEQUENCE [LARGE SCALE GENOMIC DNA]</scope>
    <source>
        <strain evidence="2 3">DNF00307</strain>
    </source>
</reference>
<keyword evidence="1" id="KW-0812">Transmembrane</keyword>
<sequence>MKKLTIKYPLKENSSGKGLNLSEKLCIFAIIIVVYAIFLYQR</sequence>
<dbReference type="EMBL" id="LSDL01000050">
    <property type="protein sequence ID" value="KXB78054.1"/>
    <property type="molecule type" value="Genomic_DNA"/>
</dbReference>
<feature type="transmembrane region" description="Helical" evidence="1">
    <location>
        <begin position="21"/>
        <end position="40"/>
    </location>
</feature>
<dbReference type="STRING" id="419005.HMPREF1860_01096"/>
<organism evidence="2">
    <name type="scientific">Prevotella amnii</name>
    <dbReference type="NCBI Taxonomy" id="419005"/>
    <lineage>
        <taxon>Bacteria</taxon>
        <taxon>Pseudomonadati</taxon>
        <taxon>Bacteroidota</taxon>
        <taxon>Bacteroidia</taxon>
        <taxon>Bacteroidales</taxon>
        <taxon>Prevotellaceae</taxon>
        <taxon>Prevotella</taxon>
    </lineage>
</organism>
<evidence type="ECO:0000313" key="3">
    <source>
        <dbReference type="Proteomes" id="UP000070531"/>
    </source>
</evidence>
<comment type="caution">
    <text evidence="2">The sequence shown here is derived from an EMBL/GenBank/DDBJ whole genome shotgun (WGS) entry which is preliminary data.</text>
</comment>
<accession>A0A134BDN0</accession>
<keyword evidence="1" id="KW-0472">Membrane</keyword>
<name>A0A134BDN0_9BACT</name>
<dbReference type="AlphaFoldDB" id="A0A134BDN0"/>